<evidence type="ECO:0000313" key="3">
    <source>
        <dbReference type="EMBL" id="CCD18611.1"/>
    </source>
</evidence>
<dbReference type="VEuPathDB" id="TriTrypDB:TvY486_0013080"/>
<sequence length="346" mass="37014">MLAFLLHAAVGLLLVCPPVEVCALRIDMTRHSYPLDSTLDKGGLNVSGAAALCRLRALSENVPNVAAELAAKSERWVGVAERLWASVSAEWGRLQLLNVAAHGLSSADSATARAHGRVLDAVKVANRTMSLVRSRATTVIGASVAAEEAAADAIDGDGSPFGGLKNILERHCGSKRCKVTSNRLRCKSCMTTLVEMFPTTDIRCDKLSAPAVRAAASIGAMTEALARWDEIRPKFDPEYRMFDVNNCEPTPEYSCSVLEDWSPHFFAAVRLLAEAQAALAECAEAVASAQAAFESARREVDVLERESLSKRAKTNTSATSGLLHHLGCDIRVPTARSVLRITGAAM</sequence>
<protein>
    <submittedName>
        <fullName evidence="3">Invariant surface glycoprotein, putative</fullName>
    </submittedName>
</protein>
<dbReference type="AlphaFoldDB" id="F9WM60"/>
<dbReference type="Pfam" id="PF11727">
    <property type="entry name" value="ISG65-75"/>
    <property type="match status" value="1"/>
</dbReference>
<reference evidence="3 4" key="1">
    <citation type="journal article" date="2012" name="Proc. Natl. Acad. Sci. U.S.A.">
        <title>Antigenic diversity is generated by distinct evolutionary mechanisms in African trypanosome species.</title>
        <authorList>
            <person name="Jackson A.P."/>
            <person name="Berry A."/>
            <person name="Aslett M."/>
            <person name="Allison H.C."/>
            <person name="Burton P."/>
            <person name="Vavrova-Anderson J."/>
            <person name="Brown R."/>
            <person name="Browne H."/>
            <person name="Corton N."/>
            <person name="Hauser H."/>
            <person name="Gamble J."/>
            <person name="Gilderthorp R."/>
            <person name="Marcello L."/>
            <person name="McQuillan J."/>
            <person name="Otto T.D."/>
            <person name="Quail M.A."/>
            <person name="Sanders M.J."/>
            <person name="van Tonder A."/>
            <person name="Ginger M.L."/>
            <person name="Field M.C."/>
            <person name="Barry J.D."/>
            <person name="Hertz-Fowler C."/>
            <person name="Berriman M."/>
        </authorList>
    </citation>
    <scope>NUCLEOTIDE SEQUENCE</scope>
    <source>
        <strain evidence="3 4">Y486</strain>
    </source>
</reference>
<gene>
    <name evidence="3" type="ORF">TvY486_0013080</name>
</gene>
<keyword evidence="2" id="KW-0732">Signal</keyword>
<keyword evidence="4" id="KW-1185">Reference proteome</keyword>
<evidence type="ECO:0000256" key="2">
    <source>
        <dbReference type="SAM" id="SignalP"/>
    </source>
</evidence>
<dbReference type="InterPro" id="IPR021057">
    <property type="entry name" value="Trypano_invariant_glycop"/>
</dbReference>
<dbReference type="EMBL" id="CAEX01001524">
    <property type="protein sequence ID" value="CCD18611.1"/>
    <property type="molecule type" value="Genomic_DNA"/>
</dbReference>
<feature type="coiled-coil region" evidence="1">
    <location>
        <begin position="272"/>
        <end position="306"/>
    </location>
</feature>
<name>F9WM60_TRYVY</name>
<evidence type="ECO:0000313" key="4">
    <source>
        <dbReference type="Proteomes" id="UP000009027"/>
    </source>
</evidence>
<accession>F9WM60</accession>
<organism evidence="3 4">
    <name type="scientific">Trypanosoma vivax (strain Y486)</name>
    <dbReference type="NCBI Taxonomy" id="1055687"/>
    <lineage>
        <taxon>Eukaryota</taxon>
        <taxon>Discoba</taxon>
        <taxon>Euglenozoa</taxon>
        <taxon>Kinetoplastea</taxon>
        <taxon>Metakinetoplastina</taxon>
        <taxon>Trypanosomatida</taxon>
        <taxon>Trypanosomatidae</taxon>
        <taxon>Trypanosoma</taxon>
        <taxon>Duttonella</taxon>
    </lineage>
</organism>
<feature type="signal peptide" evidence="2">
    <location>
        <begin position="1"/>
        <end position="23"/>
    </location>
</feature>
<feature type="chain" id="PRO_5003389322" evidence="2">
    <location>
        <begin position="24"/>
        <end position="346"/>
    </location>
</feature>
<keyword evidence="1" id="KW-0175">Coiled coil</keyword>
<dbReference type="Proteomes" id="UP000009027">
    <property type="component" value="Unassembled WGS sequence"/>
</dbReference>
<proteinExistence type="predicted"/>
<evidence type="ECO:0000256" key="1">
    <source>
        <dbReference type="SAM" id="Coils"/>
    </source>
</evidence>